<evidence type="ECO:0000313" key="6">
    <source>
        <dbReference type="EMBL" id="AHC15352.1"/>
    </source>
</evidence>
<dbReference type="Gene3D" id="1.10.150.240">
    <property type="entry name" value="Putative phosphatase, domain 2"/>
    <property type="match status" value="1"/>
</dbReference>
<evidence type="ECO:0000313" key="7">
    <source>
        <dbReference type="Proteomes" id="UP000018680"/>
    </source>
</evidence>
<keyword evidence="5" id="KW-0119">Carbohydrate metabolism</keyword>
<evidence type="ECO:0000256" key="3">
    <source>
        <dbReference type="ARBA" id="ARBA00022723"/>
    </source>
</evidence>
<dbReference type="PRINTS" id="PR00413">
    <property type="entry name" value="HADHALOGNASE"/>
</dbReference>
<dbReference type="Gene3D" id="3.40.50.1000">
    <property type="entry name" value="HAD superfamily/HAD-like"/>
    <property type="match status" value="1"/>
</dbReference>
<dbReference type="InterPro" id="IPR023198">
    <property type="entry name" value="PGP-like_dom2"/>
</dbReference>
<organism evidence="6 7">
    <name type="scientific">Salinispira pacifica</name>
    <dbReference type="NCBI Taxonomy" id="1307761"/>
    <lineage>
        <taxon>Bacteria</taxon>
        <taxon>Pseudomonadati</taxon>
        <taxon>Spirochaetota</taxon>
        <taxon>Spirochaetia</taxon>
        <taxon>Spirochaetales</taxon>
        <taxon>Spirochaetaceae</taxon>
        <taxon>Salinispira</taxon>
    </lineage>
</organism>
<dbReference type="KEGG" id="slr:L21SP2_1981"/>
<evidence type="ECO:0000256" key="1">
    <source>
        <dbReference type="ARBA" id="ARBA00001946"/>
    </source>
</evidence>
<dbReference type="Proteomes" id="UP000018680">
    <property type="component" value="Chromosome"/>
</dbReference>
<dbReference type="OrthoDB" id="9797743at2"/>
<dbReference type="InterPro" id="IPR051600">
    <property type="entry name" value="Beta-PGM-like"/>
</dbReference>
<dbReference type="HOGENOM" id="CLU_045011_13_1_12"/>
<dbReference type="SFLD" id="SFLDG01135">
    <property type="entry name" value="C1.5.6:_HAD__Beta-PGM__Phospha"/>
    <property type="match status" value="1"/>
</dbReference>
<keyword evidence="4" id="KW-0460">Magnesium</keyword>
<protein>
    <submittedName>
        <fullName evidence="6">Uncharacterized protein</fullName>
    </submittedName>
</protein>
<dbReference type="GO" id="GO:0046872">
    <property type="term" value="F:metal ion binding"/>
    <property type="evidence" value="ECO:0007669"/>
    <property type="project" value="UniProtKB-KW"/>
</dbReference>
<dbReference type="FunFam" id="3.40.50.1000:FF:000162">
    <property type="entry name" value="HAD-like protein"/>
    <property type="match status" value="1"/>
</dbReference>
<evidence type="ECO:0000256" key="4">
    <source>
        <dbReference type="ARBA" id="ARBA00022842"/>
    </source>
</evidence>
<dbReference type="EMBL" id="CP006939">
    <property type="protein sequence ID" value="AHC15352.1"/>
    <property type="molecule type" value="Genomic_DNA"/>
</dbReference>
<dbReference type="SUPFAM" id="SSF56784">
    <property type="entry name" value="HAD-like"/>
    <property type="match status" value="1"/>
</dbReference>
<evidence type="ECO:0000256" key="2">
    <source>
        <dbReference type="ARBA" id="ARBA00006171"/>
    </source>
</evidence>
<dbReference type="InterPro" id="IPR006439">
    <property type="entry name" value="HAD-SF_hydro_IA"/>
</dbReference>
<dbReference type="InterPro" id="IPR023214">
    <property type="entry name" value="HAD_sf"/>
</dbReference>
<dbReference type="GO" id="GO:0003824">
    <property type="term" value="F:catalytic activity"/>
    <property type="evidence" value="ECO:0007669"/>
    <property type="project" value="UniProtKB-ARBA"/>
</dbReference>
<dbReference type="AlphaFoldDB" id="V5WHP6"/>
<dbReference type="InterPro" id="IPR036412">
    <property type="entry name" value="HAD-like_sf"/>
</dbReference>
<sequence length="247" mass="27073">MEMHIVSENLKNRKTSAEPIQAVLFDMDGTLVDSEPLWHEADKSWLRRKGIELTPDEWVHIVGKGGAAFVRELMAHKGLRGSFQDLLEEKNREFLKIAATESRAYPEMVAFAREMKRRGLPRAIASASSPAIIDTTLECIGETGLFDLRCSGDSVSESKPHPMLFQHTASLLGVPAENCLVIEDSQYGVEAGLRAGMTVVGVPHHIPGELEQLFSGAHVLFPGGMKDFSARLLLEQLEEAGLLQAAG</sequence>
<evidence type="ECO:0000256" key="5">
    <source>
        <dbReference type="ARBA" id="ARBA00023277"/>
    </source>
</evidence>
<accession>V5WHP6</accession>
<reference evidence="6 7" key="1">
    <citation type="journal article" date="2015" name="Stand. Genomic Sci.">
        <title>Complete genome sequence and description of Salinispira pacifica gen. nov., sp. nov., a novel spirochaete isolated form a hypersaline microbial mat.</title>
        <authorList>
            <person name="Ben Hania W."/>
            <person name="Joseph M."/>
            <person name="Schumann P."/>
            <person name="Bunk B."/>
            <person name="Fiebig A."/>
            <person name="Sproer C."/>
            <person name="Klenk H.P."/>
            <person name="Fardeau M.L."/>
            <person name="Spring S."/>
        </authorList>
    </citation>
    <scope>NUCLEOTIDE SEQUENCE [LARGE SCALE GENOMIC DNA]</scope>
    <source>
        <strain evidence="6 7">L21-RPul-D2</strain>
    </source>
</reference>
<dbReference type="PANTHER" id="PTHR46193:SF18">
    <property type="entry name" value="HEXITOL PHOSPHATASE B"/>
    <property type="match status" value="1"/>
</dbReference>
<proteinExistence type="inferred from homology"/>
<comment type="similarity">
    <text evidence="2">Belongs to the HAD-like hydrolase superfamily. CbbY/CbbZ/Gph/YieH family.</text>
</comment>
<dbReference type="eggNOG" id="COG0637">
    <property type="taxonomic scope" value="Bacteria"/>
</dbReference>
<comment type="cofactor">
    <cofactor evidence="1">
        <name>Mg(2+)</name>
        <dbReference type="ChEBI" id="CHEBI:18420"/>
    </cofactor>
</comment>
<dbReference type="STRING" id="1307761.L21SP2_1981"/>
<dbReference type="PANTHER" id="PTHR46193">
    <property type="entry name" value="6-PHOSPHOGLUCONATE PHOSPHATASE"/>
    <property type="match status" value="1"/>
</dbReference>
<dbReference type="SFLD" id="SFLDS00003">
    <property type="entry name" value="Haloacid_Dehalogenase"/>
    <property type="match status" value="1"/>
</dbReference>
<name>V5WHP6_9SPIO</name>
<keyword evidence="7" id="KW-1185">Reference proteome</keyword>
<dbReference type="NCBIfam" id="TIGR01509">
    <property type="entry name" value="HAD-SF-IA-v3"/>
    <property type="match status" value="1"/>
</dbReference>
<keyword evidence="3" id="KW-0479">Metal-binding</keyword>
<dbReference type="Pfam" id="PF00702">
    <property type="entry name" value="Hydrolase"/>
    <property type="match status" value="1"/>
</dbReference>
<gene>
    <name evidence="6" type="ORF">L21SP2_1981</name>
</gene>
<dbReference type="SFLD" id="SFLDG01129">
    <property type="entry name" value="C1.5:_HAD__Beta-PGM__Phosphata"/>
    <property type="match status" value="1"/>
</dbReference>